<dbReference type="HAMAP" id="MF_00818">
    <property type="entry name" value="QueF_type1"/>
    <property type="match status" value="1"/>
</dbReference>
<feature type="active site" description="Thioimide intermediate" evidence="5">
    <location>
        <position position="49"/>
    </location>
</feature>
<dbReference type="GO" id="GO:0033739">
    <property type="term" value="F:preQ1 synthase activity"/>
    <property type="evidence" value="ECO:0007669"/>
    <property type="project" value="UniProtKB-UniRule"/>
</dbReference>
<keyword evidence="7" id="KW-1185">Reference proteome</keyword>
<dbReference type="InterPro" id="IPR016856">
    <property type="entry name" value="QueF_type1"/>
</dbReference>
<keyword evidence="4 5" id="KW-0560">Oxidoreductase</keyword>
<keyword evidence="1 5" id="KW-0963">Cytoplasm</keyword>
<evidence type="ECO:0000256" key="5">
    <source>
        <dbReference type="HAMAP-Rule" id="MF_00818"/>
    </source>
</evidence>
<gene>
    <name evidence="5" type="primary">queF</name>
    <name evidence="6" type="ORF">EI42_03576</name>
</gene>
<dbReference type="Pfam" id="PF14489">
    <property type="entry name" value="QueF"/>
    <property type="match status" value="1"/>
</dbReference>
<dbReference type="UniPathway" id="UPA00392"/>
<name>A0A326U493_THEHA</name>
<dbReference type="RefSeq" id="WP_111323933.1">
    <property type="nucleotide sequence ID" value="NZ_BIFX01000001.1"/>
</dbReference>
<comment type="subcellular location">
    <subcellularLocation>
        <location evidence="5">Cytoplasm</location>
    </subcellularLocation>
</comment>
<keyword evidence="2 5" id="KW-0671">Queuosine biosynthesis</keyword>
<dbReference type="Gene3D" id="3.30.1130.10">
    <property type="match status" value="1"/>
</dbReference>
<comment type="catalytic activity">
    <reaction evidence="5">
        <text>7-aminomethyl-7-carbaguanine + 2 NADP(+) = 7-cyano-7-carbaguanine + 2 NADPH + 3 H(+)</text>
        <dbReference type="Rhea" id="RHEA:13409"/>
        <dbReference type="ChEBI" id="CHEBI:15378"/>
        <dbReference type="ChEBI" id="CHEBI:45075"/>
        <dbReference type="ChEBI" id="CHEBI:57783"/>
        <dbReference type="ChEBI" id="CHEBI:58349"/>
        <dbReference type="ChEBI" id="CHEBI:58703"/>
        <dbReference type="EC" id="1.7.1.13"/>
    </reaction>
</comment>
<evidence type="ECO:0000313" key="7">
    <source>
        <dbReference type="Proteomes" id="UP000248806"/>
    </source>
</evidence>
<keyword evidence="3 5" id="KW-0521">NADP</keyword>
<organism evidence="6 7">
    <name type="scientific">Thermosporothrix hazakensis</name>
    <dbReference type="NCBI Taxonomy" id="644383"/>
    <lineage>
        <taxon>Bacteria</taxon>
        <taxon>Bacillati</taxon>
        <taxon>Chloroflexota</taxon>
        <taxon>Ktedonobacteria</taxon>
        <taxon>Ktedonobacterales</taxon>
        <taxon>Thermosporotrichaceae</taxon>
        <taxon>Thermosporothrix</taxon>
    </lineage>
</organism>
<dbReference type="Proteomes" id="UP000248806">
    <property type="component" value="Unassembled WGS sequence"/>
</dbReference>
<dbReference type="NCBIfam" id="TIGR03139">
    <property type="entry name" value="QueF-II"/>
    <property type="match status" value="1"/>
</dbReference>
<feature type="binding site" evidence="5">
    <location>
        <begin position="71"/>
        <end position="73"/>
    </location>
    <ligand>
        <name>substrate</name>
    </ligand>
</feature>
<comment type="similarity">
    <text evidence="5">Belongs to the GTP cyclohydrolase I family. QueF type 1 subfamily.</text>
</comment>
<dbReference type="SUPFAM" id="SSF55620">
    <property type="entry name" value="Tetrahydrobiopterin biosynthesis enzymes-like"/>
    <property type="match status" value="1"/>
</dbReference>
<comment type="pathway">
    <text evidence="5">tRNA modification; tRNA-queuosine biosynthesis.</text>
</comment>
<evidence type="ECO:0000256" key="1">
    <source>
        <dbReference type="ARBA" id="ARBA00022490"/>
    </source>
</evidence>
<dbReference type="PANTHER" id="PTHR34354">
    <property type="entry name" value="NADPH-DEPENDENT 7-CYANO-7-DEAZAGUANINE REDUCTASE"/>
    <property type="match status" value="1"/>
</dbReference>
<proteinExistence type="inferred from homology"/>
<dbReference type="InterPro" id="IPR043133">
    <property type="entry name" value="GTP-CH-I_C/QueF"/>
</dbReference>
<dbReference type="EC" id="1.7.1.13" evidence="5"/>
<dbReference type="EMBL" id="QKUF01000012">
    <property type="protein sequence ID" value="PZW27489.1"/>
    <property type="molecule type" value="Genomic_DNA"/>
</dbReference>
<dbReference type="AlphaFoldDB" id="A0A326U493"/>
<evidence type="ECO:0000313" key="6">
    <source>
        <dbReference type="EMBL" id="PZW27489.1"/>
    </source>
</evidence>
<reference evidence="6 7" key="1">
    <citation type="submission" date="2018-06" db="EMBL/GenBank/DDBJ databases">
        <title>Genomic Encyclopedia of Archaeal and Bacterial Type Strains, Phase II (KMG-II): from individual species to whole genera.</title>
        <authorList>
            <person name="Goeker M."/>
        </authorList>
    </citation>
    <scope>NUCLEOTIDE SEQUENCE [LARGE SCALE GENOMIC DNA]</scope>
    <source>
        <strain evidence="6 7">ATCC BAA-1881</strain>
    </source>
</reference>
<dbReference type="InterPro" id="IPR029500">
    <property type="entry name" value="QueF"/>
</dbReference>
<evidence type="ECO:0000256" key="2">
    <source>
        <dbReference type="ARBA" id="ARBA00022785"/>
    </source>
</evidence>
<dbReference type="PIRSF" id="PIRSF027377">
    <property type="entry name" value="Nitrile_oxidored_QueF"/>
    <property type="match status" value="1"/>
</dbReference>
<dbReference type="PANTHER" id="PTHR34354:SF1">
    <property type="entry name" value="NADPH-DEPENDENT 7-CYANO-7-DEAZAGUANINE REDUCTASE"/>
    <property type="match status" value="1"/>
</dbReference>
<dbReference type="OrthoDB" id="9795077at2"/>
<dbReference type="InterPro" id="IPR050084">
    <property type="entry name" value="NADPH_dep_7-cyano-7-deazaG_red"/>
</dbReference>
<sequence length="149" mass="17294">MSEEQEKQRVPGRYGIDEIKTNKLEPWPNPHPESDYVVHFEIPEFTCLCPRSGFPDFATFVIDYVPDASVVELKSLKLYINGYRDRQISHESSVNTVLNDLVALLSPRWMRVVGDFTVRGNIKTIVFAEHAKEGYTGPRPEYRRYMQQV</sequence>
<feature type="active site" description="Proton donor" evidence="5">
    <location>
        <position position="56"/>
    </location>
</feature>
<comment type="caution">
    <text evidence="6">The sequence shown here is derived from an EMBL/GenBank/DDBJ whole genome shotgun (WGS) entry which is preliminary data.</text>
</comment>
<protein>
    <recommendedName>
        <fullName evidence="5">NADPH-dependent 7-cyano-7-deazaguanine reductase</fullName>
        <ecNumber evidence="5">1.7.1.13</ecNumber>
    </recommendedName>
    <alternativeName>
        <fullName evidence="5">7-cyano-7-carbaguanine reductase</fullName>
    </alternativeName>
    <alternativeName>
        <fullName evidence="5">NADPH-dependent nitrile oxidoreductase</fullName>
    </alternativeName>
    <alternativeName>
        <fullName evidence="5">PreQ(0) reductase</fullName>
    </alternativeName>
</protein>
<comment type="function">
    <text evidence="5">Catalyzes the NADPH-dependent reduction of 7-cyano-7-deazaguanine (preQ0) to 7-aminomethyl-7-deazaguanine (preQ1).</text>
</comment>
<evidence type="ECO:0000256" key="4">
    <source>
        <dbReference type="ARBA" id="ARBA00023002"/>
    </source>
</evidence>
<dbReference type="GO" id="GO:0008616">
    <property type="term" value="P:tRNA queuosine(34) biosynthetic process"/>
    <property type="evidence" value="ECO:0007669"/>
    <property type="project" value="UniProtKB-UniRule"/>
</dbReference>
<evidence type="ECO:0000256" key="3">
    <source>
        <dbReference type="ARBA" id="ARBA00022857"/>
    </source>
</evidence>
<feature type="binding site" evidence="5">
    <location>
        <begin position="90"/>
        <end position="91"/>
    </location>
    <ligand>
        <name>substrate</name>
    </ligand>
</feature>
<dbReference type="GO" id="GO:0005737">
    <property type="term" value="C:cytoplasm"/>
    <property type="evidence" value="ECO:0007669"/>
    <property type="project" value="UniProtKB-SubCell"/>
</dbReference>
<accession>A0A326U493</accession>